<comment type="catalytic activity">
    <reaction evidence="6">
        <text>adenylyl-molybdopterin + molybdate = Mo-molybdopterin + AMP + H(+)</text>
        <dbReference type="Rhea" id="RHEA:35047"/>
        <dbReference type="ChEBI" id="CHEBI:15378"/>
        <dbReference type="ChEBI" id="CHEBI:36264"/>
        <dbReference type="ChEBI" id="CHEBI:62727"/>
        <dbReference type="ChEBI" id="CHEBI:71302"/>
        <dbReference type="ChEBI" id="CHEBI:456215"/>
        <dbReference type="EC" id="2.10.1.1"/>
    </reaction>
</comment>
<keyword evidence="5 7" id="KW-0501">Molybdenum cofactor biosynthesis</keyword>
<dbReference type="GO" id="GO:0005829">
    <property type="term" value="C:cytosol"/>
    <property type="evidence" value="ECO:0007669"/>
    <property type="project" value="TreeGrafter"/>
</dbReference>
<dbReference type="SUPFAM" id="SSF53218">
    <property type="entry name" value="Molybdenum cofactor biosynthesis proteins"/>
    <property type="match status" value="1"/>
</dbReference>
<protein>
    <recommendedName>
        <fullName evidence="7">Molybdopterin molybdenumtransferase</fullName>
        <ecNumber evidence="7">2.10.1.1</ecNumber>
    </recommendedName>
</protein>
<dbReference type="CDD" id="cd00887">
    <property type="entry name" value="MoeA"/>
    <property type="match status" value="1"/>
</dbReference>
<evidence type="ECO:0000313" key="10">
    <source>
        <dbReference type="Proteomes" id="UP000215027"/>
    </source>
</evidence>
<dbReference type="InterPro" id="IPR008284">
    <property type="entry name" value="MoCF_biosynth_CS"/>
</dbReference>
<evidence type="ECO:0000256" key="1">
    <source>
        <dbReference type="ARBA" id="ARBA00002901"/>
    </source>
</evidence>
<organism evidence="9 10">
    <name type="scientific">Candidatus Promineifilum breve</name>
    <dbReference type="NCBI Taxonomy" id="1806508"/>
    <lineage>
        <taxon>Bacteria</taxon>
        <taxon>Bacillati</taxon>
        <taxon>Chloroflexota</taxon>
        <taxon>Ardenticatenia</taxon>
        <taxon>Candidatus Promineifilales</taxon>
        <taxon>Candidatus Promineifilaceae</taxon>
        <taxon>Candidatus Promineifilum</taxon>
    </lineage>
</organism>
<evidence type="ECO:0000256" key="6">
    <source>
        <dbReference type="ARBA" id="ARBA00047317"/>
    </source>
</evidence>
<evidence type="ECO:0000256" key="4">
    <source>
        <dbReference type="ARBA" id="ARBA00022505"/>
    </source>
</evidence>
<dbReference type="Gene3D" id="3.90.105.10">
    <property type="entry name" value="Molybdopterin biosynthesis moea protein, domain 2"/>
    <property type="match status" value="1"/>
</dbReference>
<evidence type="ECO:0000256" key="2">
    <source>
        <dbReference type="ARBA" id="ARBA00005046"/>
    </source>
</evidence>
<dbReference type="UniPathway" id="UPA00344"/>
<gene>
    <name evidence="9" type="ORF">CFX0092_A0292</name>
</gene>
<dbReference type="PROSITE" id="PS01079">
    <property type="entry name" value="MOCF_BIOSYNTHESIS_2"/>
    <property type="match status" value="1"/>
</dbReference>
<dbReference type="GO" id="GO:0061599">
    <property type="term" value="F:molybdopterin molybdotransferase activity"/>
    <property type="evidence" value="ECO:0007669"/>
    <property type="project" value="UniProtKB-UniRule"/>
</dbReference>
<dbReference type="Proteomes" id="UP000215027">
    <property type="component" value="Chromosome I"/>
</dbReference>
<proteinExistence type="inferred from homology"/>
<dbReference type="SUPFAM" id="SSF63882">
    <property type="entry name" value="MoeA N-terminal region -like"/>
    <property type="match status" value="1"/>
</dbReference>
<dbReference type="SMART" id="SM00852">
    <property type="entry name" value="MoCF_biosynth"/>
    <property type="match status" value="1"/>
</dbReference>
<dbReference type="RefSeq" id="WP_095041819.1">
    <property type="nucleotide sequence ID" value="NZ_LN890655.1"/>
</dbReference>
<dbReference type="InterPro" id="IPR036688">
    <property type="entry name" value="MoeA_C_domain_IV_sf"/>
</dbReference>
<dbReference type="OrthoDB" id="9804758at2"/>
<dbReference type="InterPro" id="IPR005111">
    <property type="entry name" value="MoeA_C_domain_IV"/>
</dbReference>
<dbReference type="GO" id="GO:0006777">
    <property type="term" value="P:Mo-molybdopterin cofactor biosynthetic process"/>
    <property type="evidence" value="ECO:0007669"/>
    <property type="project" value="UniProtKB-UniRule"/>
</dbReference>
<evidence type="ECO:0000259" key="8">
    <source>
        <dbReference type="SMART" id="SM00852"/>
    </source>
</evidence>
<dbReference type="EC" id="2.10.1.1" evidence="7"/>
<keyword evidence="4 7" id="KW-0500">Molybdenum</keyword>
<keyword evidence="7" id="KW-0808">Transferase</keyword>
<name>A0A170PDS1_9CHLR</name>
<keyword evidence="10" id="KW-1185">Reference proteome</keyword>
<dbReference type="Pfam" id="PF03454">
    <property type="entry name" value="MoeA_C"/>
    <property type="match status" value="1"/>
</dbReference>
<dbReference type="Pfam" id="PF00994">
    <property type="entry name" value="MoCF_biosynth"/>
    <property type="match status" value="1"/>
</dbReference>
<dbReference type="InterPro" id="IPR005110">
    <property type="entry name" value="MoeA_linker/N"/>
</dbReference>
<dbReference type="PANTHER" id="PTHR10192:SF5">
    <property type="entry name" value="GEPHYRIN"/>
    <property type="match status" value="1"/>
</dbReference>
<keyword evidence="7" id="KW-0460">Magnesium</keyword>
<evidence type="ECO:0000313" key="9">
    <source>
        <dbReference type="EMBL" id="CUS02173.2"/>
    </source>
</evidence>
<dbReference type="AlphaFoldDB" id="A0A170PDS1"/>
<reference evidence="9" key="1">
    <citation type="submission" date="2016-01" db="EMBL/GenBank/DDBJ databases">
        <authorList>
            <person name="Mcilroy J.S."/>
            <person name="Karst M S."/>
            <person name="Albertsen M."/>
        </authorList>
    </citation>
    <scope>NUCLEOTIDE SEQUENCE</scope>
    <source>
        <strain evidence="9">Cfx-K</strain>
    </source>
</reference>
<sequence>MAEFFNVLPPDDARELLLRHIRPIDEIERVATADALGRVTAEALFAPHALPTFRRSTMDGYALRAADSHGATDSLPALLRVVGEVAMGRAADVPFRQPGQAVIVHTGGMLPDWADAVAPVEHTQIVATVAEPGENEIELYRACAAGQNVIQIGEDVAQNGEVLPQGTPLRPQDIGGLLAFGITAIAVTRRPRIAILATGDEVVPPEATPEPGQIRDINSYTIGGLCRRAGGLPQSWGIIADDLPALLAATGAALAQSDMLVITAGSSVSARDMTVQAIAALGRPGVLLHGVATRPGKPTILGAIDGKPVLGLPGNPVSAMVQFDMLGVPAIYRLQGATSRPPRSRIWATLTQNVPSESGREDYVPARLTETAAGYTTTPVFGKSNLIFTLVQTDGLIKVPLNKGGLLAGETVEVILF</sequence>
<dbReference type="EMBL" id="LN890655">
    <property type="protein sequence ID" value="CUS02173.2"/>
    <property type="molecule type" value="Genomic_DNA"/>
</dbReference>
<dbReference type="NCBIfam" id="TIGR00177">
    <property type="entry name" value="molyb_syn"/>
    <property type="match status" value="1"/>
</dbReference>
<dbReference type="InterPro" id="IPR036425">
    <property type="entry name" value="MoaB/Mog-like_dom_sf"/>
</dbReference>
<dbReference type="InterPro" id="IPR036135">
    <property type="entry name" value="MoeA_linker/N_sf"/>
</dbReference>
<keyword evidence="7" id="KW-0479">Metal-binding</keyword>
<feature type="domain" description="MoaB/Mog" evidence="8">
    <location>
        <begin position="194"/>
        <end position="333"/>
    </location>
</feature>
<comment type="similarity">
    <text evidence="3 7">Belongs to the MoeA family.</text>
</comment>
<dbReference type="Gene3D" id="2.40.340.10">
    <property type="entry name" value="MoeA, C-terminal, domain IV"/>
    <property type="match status" value="1"/>
</dbReference>
<dbReference type="NCBIfam" id="NF045515">
    <property type="entry name" value="Glp_gephyrin"/>
    <property type="match status" value="1"/>
</dbReference>
<dbReference type="KEGG" id="pbf:CFX0092_A0292"/>
<evidence type="ECO:0000256" key="7">
    <source>
        <dbReference type="RuleBase" id="RU365090"/>
    </source>
</evidence>
<dbReference type="SUPFAM" id="SSF63867">
    <property type="entry name" value="MoeA C-terminal domain-like"/>
    <property type="match status" value="1"/>
</dbReference>
<dbReference type="Gene3D" id="2.170.190.11">
    <property type="entry name" value="Molybdopterin biosynthesis moea protein, domain 3"/>
    <property type="match status" value="1"/>
</dbReference>
<dbReference type="PANTHER" id="PTHR10192">
    <property type="entry name" value="MOLYBDOPTERIN BIOSYNTHESIS PROTEIN"/>
    <property type="match status" value="1"/>
</dbReference>
<dbReference type="Pfam" id="PF03453">
    <property type="entry name" value="MoeA_N"/>
    <property type="match status" value="1"/>
</dbReference>
<evidence type="ECO:0000256" key="5">
    <source>
        <dbReference type="ARBA" id="ARBA00023150"/>
    </source>
</evidence>
<dbReference type="InterPro" id="IPR001453">
    <property type="entry name" value="MoaB/Mog_dom"/>
</dbReference>
<comment type="cofactor">
    <cofactor evidence="7">
        <name>Mg(2+)</name>
        <dbReference type="ChEBI" id="CHEBI:18420"/>
    </cofactor>
</comment>
<dbReference type="InterPro" id="IPR038987">
    <property type="entry name" value="MoeA-like"/>
</dbReference>
<dbReference type="Gene3D" id="3.40.980.10">
    <property type="entry name" value="MoaB/Mog-like domain"/>
    <property type="match status" value="1"/>
</dbReference>
<comment type="pathway">
    <text evidence="2 7">Cofactor biosynthesis; molybdopterin biosynthesis.</text>
</comment>
<evidence type="ECO:0000256" key="3">
    <source>
        <dbReference type="ARBA" id="ARBA00010763"/>
    </source>
</evidence>
<accession>A0A170PDS1</accession>
<dbReference type="GO" id="GO:0046872">
    <property type="term" value="F:metal ion binding"/>
    <property type="evidence" value="ECO:0007669"/>
    <property type="project" value="UniProtKB-UniRule"/>
</dbReference>
<comment type="function">
    <text evidence="1 7">Catalyzes the insertion of molybdate into adenylated molybdopterin with the concomitant release of AMP.</text>
</comment>